<evidence type="ECO:0000256" key="14">
    <source>
        <dbReference type="RuleBase" id="RU000461"/>
    </source>
</evidence>
<dbReference type="PRINTS" id="PR00463">
    <property type="entry name" value="EP450I"/>
</dbReference>
<dbReference type="AlphaFoldDB" id="A0AAJ7S921"/>
<comment type="subcellular location">
    <subcellularLocation>
        <location evidence="3">Endoplasmic reticulum membrane</location>
        <topology evidence="3">Peripheral membrane protein</topology>
    </subcellularLocation>
    <subcellularLocation>
        <location evidence="2">Microsome membrane</location>
        <topology evidence="2">Peripheral membrane protein</topology>
    </subcellularLocation>
</comment>
<dbReference type="PRINTS" id="PR00385">
    <property type="entry name" value="P450"/>
</dbReference>
<dbReference type="Pfam" id="PF00067">
    <property type="entry name" value="p450"/>
    <property type="match status" value="1"/>
</dbReference>
<keyword evidence="7" id="KW-0256">Endoplasmic reticulum</keyword>
<reference evidence="17 18" key="1">
    <citation type="submission" date="2025-04" db="UniProtKB">
        <authorList>
            <consortium name="RefSeq"/>
        </authorList>
    </citation>
    <scope>IDENTIFICATION</scope>
    <source>
        <tissue evidence="17 18">Whole body</tissue>
    </source>
</reference>
<dbReference type="GO" id="GO:0005506">
    <property type="term" value="F:iron ion binding"/>
    <property type="evidence" value="ECO:0007669"/>
    <property type="project" value="InterPro"/>
</dbReference>
<comment type="similarity">
    <text evidence="4 14">Belongs to the cytochrome P450 family.</text>
</comment>
<dbReference type="PANTHER" id="PTHR24292">
    <property type="entry name" value="CYTOCHROME P450"/>
    <property type="match status" value="1"/>
</dbReference>
<sequence length="501" mass="58254">MINYFEILSLIIAASLAMYYYFTCTFNFWQNRQVPGPKPILFFGNVKDIMLRRRTLGNYVTELYFNYKDIPMFGLFIRKSPHLVVRDMDLIKDVLIKDFSVFDNRGIFIPQRADPLAANIFNLESSKWRPLRARISPVFTSGKLKEMFPLILECAEQLEEYLERIVGKGEPIECCEIAARFTTDVIGSCAFGINMKALSDEKSVFRRIGRQIFEHDSKTILRFMFREIAPELYNLFGYVLPYTEATKFVTKVISDTMKYRKKNGIVRPDFINMLMELKKHPDTLKNIELTDTLLAAQAFLFFAAGFETSSITIGHALYEMALNLDIQEKLRIELKQFSKRNNKNFQYEDIKEMKYLNKVFKETLRKYPVGTTLIRKSTSDYTFNGTKVTIPKGTRILIPTYAIQHDPDIYPNPEKFDPERFNEEEIASRHSMSYLPFGDGPRNCIAARFAIYQTKVGIIKMLENFRLEVCEKTMIPYINNPTSLILSPKDGLYLKISKVES</sequence>
<keyword evidence="15" id="KW-0812">Transmembrane</keyword>
<dbReference type="RefSeq" id="XP_026673601.1">
    <property type="nucleotide sequence ID" value="XM_026817800.1"/>
</dbReference>
<evidence type="ECO:0000256" key="15">
    <source>
        <dbReference type="SAM" id="Phobius"/>
    </source>
</evidence>
<organism evidence="16 18">
    <name type="scientific">Ceratina calcarata</name>
    <dbReference type="NCBI Taxonomy" id="156304"/>
    <lineage>
        <taxon>Eukaryota</taxon>
        <taxon>Metazoa</taxon>
        <taxon>Ecdysozoa</taxon>
        <taxon>Arthropoda</taxon>
        <taxon>Hexapoda</taxon>
        <taxon>Insecta</taxon>
        <taxon>Pterygota</taxon>
        <taxon>Neoptera</taxon>
        <taxon>Endopterygota</taxon>
        <taxon>Hymenoptera</taxon>
        <taxon>Apocrita</taxon>
        <taxon>Aculeata</taxon>
        <taxon>Apoidea</taxon>
        <taxon>Anthophila</taxon>
        <taxon>Apidae</taxon>
        <taxon>Ceratina</taxon>
        <taxon>Zadontomerus</taxon>
    </lineage>
</organism>
<dbReference type="InterPro" id="IPR050476">
    <property type="entry name" value="Insect_CytP450_Detox"/>
</dbReference>
<keyword evidence="16" id="KW-1185">Reference proteome</keyword>
<dbReference type="InterPro" id="IPR001128">
    <property type="entry name" value="Cyt_P450"/>
</dbReference>
<dbReference type="InterPro" id="IPR002401">
    <property type="entry name" value="Cyt_P450_E_grp-I"/>
</dbReference>
<dbReference type="PANTHER" id="PTHR24292:SF54">
    <property type="entry name" value="CYP9F3-RELATED"/>
    <property type="match status" value="1"/>
</dbReference>
<keyword evidence="8" id="KW-0492">Microsome</keyword>
<evidence type="ECO:0000256" key="1">
    <source>
        <dbReference type="ARBA" id="ARBA00001971"/>
    </source>
</evidence>
<evidence type="ECO:0000256" key="7">
    <source>
        <dbReference type="ARBA" id="ARBA00022824"/>
    </source>
</evidence>
<keyword evidence="12 15" id="KW-0472">Membrane</keyword>
<evidence type="ECO:0000313" key="17">
    <source>
        <dbReference type="RefSeq" id="XP_017888667.1"/>
    </source>
</evidence>
<evidence type="ECO:0000256" key="9">
    <source>
        <dbReference type="ARBA" id="ARBA00023002"/>
    </source>
</evidence>
<dbReference type="GO" id="GO:0016705">
    <property type="term" value="F:oxidoreductase activity, acting on paired donors, with incorporation or reduction of molecular oxygen"/>
    <property type="evidence" value="ECO:0007669"/>
    <property type="project" value="InterPro"/>
</dbReference>
<evidence type="ECO:0000256" key="12">
    <source>
        <dbReference type="ARBA" id="ARBA00023136"/>
    </source>
</evidence>
<dbReference type="SUPFAM" id="SSF48264">
    <property type="entry name" value="Cytochrome P450"/>
    <property type="match status" value="1"/>
</dbReference>
<accession>A0AAJ7S921</accession>
<dbReference type="RefSeq" id="XP_017888667.1">
    <property type="nucleotide sequence ID" value="XM_018033178.2"/>
</dbReference>
<dbReference type="GO" id="GO:0005789">
    <property type="term" value="C:endoplasmic reticulum membrane"/>
    <property type="evidence" value="ECO:0007669"/>
    <property type="project" value="UniProtKB-SubCell"/>
</dbReference>
<evidence type="ECO:0000256" key="8">
    <source>
        <dbReference type="ARBA" id="ARBA00022848"/>
    </source>
</evidence>
<evidence type="ECO:0000256" key="11">
    <source>
        <dbReference type="ARBA" id="ARBA00023033"/>
    </source>
</evidence>
<evidence type="ECO:0000256" key="6">
    <source>
        <dbReference type="ARBA" id="ARBA00022723"/>
    </source>
</evidence>
<dbReference type="PROSITE" id="PS00086">
    <property type="entry name" value="CYTOCHROME_P450"/>
    <property type="match status" value="1"/>
</dbReference>
<keyword evidence="15" id="KW-1133">Transmembrane helix</keyword>
<proteinExistence type="inferred from homology"/>
<evidence type="ECO:0000313" key="16">
    <source>
        <dbReference type="Proteomes" id="UP000694925"/>
    </source>
</evidence>
<name>A0AAJ7S921_9HYME</name>
<evidence type="ECO:0000256" key="5">
    <source>
        <dbReference type="ARBA" id="ARBA00022617"/>
    </source>
</evidence>
<evidence type="ECO:0000256" key="2">
    <source>
        <dbReference type="ARBA" id="ARBA00004174"/>
    </source>
</evidence>
<keyword evidence="5 13" id="KW-0349">Heme</keyword>
<evidence type="ECO:0000256" key="3">
    <source>
        <dbReference type="ARBA" id="ARBA00004406"/>
    </source>
</evidence>
<dbReference type="Proteomes" id="UP000694925">
    <property type="component" value="Unplaced"/>
</dbReference>
<comment type="cofactor">
    <cofactor evidence="1 13">
        <name>heme</name>
        <dbReference type="ChEBI" id="CHEBI:30413"/>
    </cofactor>
</comment>
<protein>
    <submittedName>
        <fullName evidence="17 18">Probable cytochrome P450 6a17</fullName>
    </submittedName>
</protein>
<dbReference type="Gene3D" id="1.10.630.10">
    <property type="entry name" value="Cytochrome P450"/>
    <property type="match status" value="1"/>
</dbReference>
<keyword evidence="6 13" id="KW-0479">Metal-binding</keyword>
<keyword evidence="9 14" id="KW-0560">Oxidoreductase</keyword>
<dbReference type="GO" id="GO:0020037">
    <property type="term" value="F:heme binding"/>
    <property type="evidence" value="ECO:0007669"/>
    <property type="project" value="InterPro"/>
</dbReference>
<evidence type="ECO:0000256" key="13">
    <source>
        <dbReference type="PIRSR" id="PIRSR602401-1"/>
    </source>
</evidence>
<feature type="transmembrane region" description="Helical" evidence="15">
    <location>
        <begin position="7"/>
        <end position="29"/>
    </location>
</feature>
<dbReference type="InterPro" id="IPR017972">
    <property type="entry name" value="Cyt_P450_CS"/>
</dbReference>
<dbReference type="CDD" id="cd11056">
    <property type="entry name" value="CYP6-like"/>
    <property type="match status" value="1"/>
</dbReference>
<evidence type="ECO:0000256" key="10">
    <source>
        <dbReference type="ARBA" id="ARBA00023004"/>
    </source>
</evidence>
<dbReference type="FunFam" id="1.10.630.10:FF:000042">
    <property type="entry name" value="Cytochrome P450"/>
    <property type="match status" value="1"/>
</dbReference>
<dbReference type="GO" id="GO:0004497">
    <property type="term" value="F:monooxygenase activity"/>
    <property type="evidence" value="ECO:0007669"/>
    <property type="project" value="UniProtKB-KW"/>
</dbReference>
<gene>
    <name evidence="17 18" type="primary">LOC108630112</name>
</gene>
<dbReference type="InterPro" id="IPR036396">
    <property type="entry name" value="Cyt_P450_sf"/>
</dbReference>
<feature type="binding site" description="axial binding residue" evidence="13">
    <location>
        <position position="444"/>
    </location>
    <ligand>
        <name>heme</name>
        <dbReference type="ChEBI" id="CHEBI:30413"/>
    </ligand>
    <ligandPart>
        <name>Fe</name>
        <dbReference type="ChEBI" id="CHEBI:18248"/>
    </ligandPart>
</feature>
<dbReference type="KEGG" id="ccal:108630112"/>
<keyword evidence="11 14" id="KW-0503">Monooxygenase</keyword>
<evidence type="ECO:0000313" key="18">
    <source>
        <dbReference type="RefSeq" id="XP_026673601.1"/>
    </source>
</evidence>
<keyword evidence="10 13" id="KW-0408">Iron</keyword>
<evidence type="ECO:0000256" key="4">
    <source>
        <dbReference type="ARBA" id="ARBA00010617"/>
    </source>
</evidence>
<dbReference type="GeneID" id="108630112"/>